<dbReference type="InterPro" id="IPR036322">
    <property type="entry name" value="WD40_repeat_dom_sf"/>
</dbReference>
<evidence type="ECO:0000256" key="1">
    <source>
        <dbReference type="ARBA" id="ARBA00022574"/>
    </source>
</evidence>
<dbReference type="CDD" id="cd00200">
    <property type="entry name" value="WD40"/>
    <property type="match status" value="1"/>
</dbReference>
<evidence type="ECO:0000313" key="5">
    <source>
        <dbReference type="EMBL" id="WZN59903.1"/>
    </source>
</evidence>
<dbReference type="SUPFAM" id="SSF50978">
    <property type="entry name" value="WD40 repeat-like"/>
    <property type="match status" value="1"/>
</dbReference>
<dbReference type="Gene3D" id="2.130.10.10">
    <property type="entry name" value="YVTN repeat-like/Quinoprotein amine dehydrogenase"/>
    <property type="match status" value="2"/>
</dbReference>
<evidence type="ECO:0000256" key="3">
    <source>
        <dbReference type="PROSITE-ProRule" id="PRU00221"/>
    </source>
</evidence>
<dbReference type="EMBL" id="CP151502">
    <property type="protein sequence ID" value="WZN59903.1"/>
    <property type="molecule type" value="Genomic_DNA"/>
</dbReference>
<organism evidence="5 6">
    <name type="scientific">Chloropicon roscoffensis</name>
    <dbReference type="NCBI Taxonomy" id="1461544"/>
    <lineage>
        <taxon>Eukaryota</taxon>
        <taxon>Viridiplantae</taxon>
        <taxon>Chlorophyta</taxon>
        <taxon>Chloropicophyceae</taxon>
        <taxon>Chloropicales</taxon>
        <taxon>Chloropicaceae</taxon>
        <taxon>Chloropicon</taxon>
    </lineage>
</organism>
<evidence type="ECO:0000313" key="6">
    <source>
        <dbReference type="Proteomes" id="UP001472866"/>
    </source>
</evidence>
<keyword evidence="2" id="KW-0677">Repeat</keyword>
<feature type="repeat" description="WD" evidence="3">
    <location>
        <begin position="220"/>
        <end position="254"/>
    </location>
</feature>
<dbReference type="PROSITE" id="PS00678">
    <property type="entry name" value="WD_REPEATS_1"/>
    <property type="match status" value="2"/>
</dbReference>
<feature type="compositionally biased region" description="Basic and acidic residues" evidence="4">
    <location>
        <begin position="47"/>
        <end position="56"/>
    </location>
</feature>
<dbReference type="PANTHER" id="PTHR22847">
    <property type="entry name" value="WD40 REPEAT PROTEIN"/>
    <property type="match status" value="1"/>
</dbReference>
<dbReference type="Pfam" id="PF00400">
    <property type="entry name" value="WD40"/>
    <property type="match status" value="5"/>
</dbReference>
<protein>
    <submittedName>
        <fullName evidence="5">WD40 repeat domain-containing protein</fullName>
    </submittedName>
</protein>
<keyword evidence="1 3" id="KW-0853">WD repeat</keyword>
<dbReference type="Proteomes" id="UP001472866">
    <property type="component" value="Chromosome 02"/>
</dbReference>
<feature type="repeat" description="WD" evidence="3">
    <location>
        <begin position="305"/>
        <end position="338"/>
    </location>
</feature>
<evidence type="ECO:0000256" key="4">
    <source>
        <dbReference type="SAM" id="MobiDB-lite"/>
    </source>
</evidence>
<proteinExistence type="predicted"/>
<feature type="region of interest" description="Disordered" evidence="4">
    <location>
        <begin position="71"/>
        <end position="94"/>
    </location>
</feature>
<dbReference type="InterPro" id="IPR020472">
    <property type="entry name" value="WD40_PAC1"/>
</dbReference>
<name>A0AAX4P144_9CHLO</name>
<feature type="repeat" description="WD" evidence="3">
    <location>
        <begin position="264"/>
        <end position="303"/>
    </location>
</feature>
<sequence length="467" mass="49920">MSSQQSTQKEAGLGSSLRRLKATSRDRRTGRQRQAPPMHSAATSHGLNDRYMQDMEDALRDMCSKENIDSAPRAARKGAGGNASGRPKAPRKPQAIRALRPAAGVEAAGVVDPAPTSARDAAAWRAGPRDRQGTALDLSDRPSLCMDVRGDCAVIGSSDHALYEVNFRKGKRTRKLYSRAHGHAEWVNAVRYLPDGRVLSAGLDSKLFLWHASAVRATELKGHTHSVSAIEIGAGGSLACSCSYDKTVRLWDVSGPTGRECETLRGHKAPVMEVAFGDGSLISGSRDGALLSWDVQRAKLRRAEGAAHQGHITALCLAEEGETLVLSGGQDGCLRVWDPRLQGCLFERFHHRKAGGAGAVGAIRRAADGTVLTMGADMRICASDPRMSFERVSTIATHEDFIYSMELAGDLVVSGSGDGKLMVHDFRKGSLLYELGGNQNAVRAIGVADQCLVTTGDDGNAVFYSMG</sequence>
<dbReference type="AlphaFoldDB" id="A0AAX4P144"/>
<dbReference type="InterPro" id="IPR015943">
    <property type="entry name" value="WD40/YVTN_repeat-like_dom_sf"/>
</dbReference>
<feature type="region of interest" description="Disordered" evidence="4">
    <location>
        <begin position="1"/>
        <end position="56"/>
    </location>
</feature>
<keyword evidence="6" id="KW-1185">Reference proteome</keyword>
<dbReference type="PRINTS" id="PR00320">
    <property type="entry name" value="GPROTEINBRPT"/>
</dbReference>
<dbReference type="InterPro" id="IPR019775">
    <property type="entry name" value="WD40_repeat_CS"/>
</dbReference>
<feature type="repeat" description="WD" evidence="3">
    <location>
        <begin position="180"/>
        <end position="220"/>
    </location>
</feature>
<dbReference type="PROSITE" id="PS50294">
    <property type="entry name" value="WD_REPEATS_REGION"/>
    <property type="match status" value="3"/>
</dbReference>
<reference evidence="5 6" key="1">
    <citation type="submission" date="2024-03" db="EMBL/GenBank/DDBJ databases">
        <title>Complete genome sequence of the green alga Chloropicon roscoffensis RCC1871.</title>
        <authorList>
            <person name="Lemieux C."/>
            <person name="Pombert J.-F."/>
            <person name="Otis C."/>
            <person name="Turmel M."/>
        </authorList>
    </citation>
    <scope>NUCLEOTIDE SEQUENCE [LARGE SCALE GENOMIC DNA]</scope>
    <source>
        <strain evidence="5 6">RCC1871</strain>
    </source>
</reference>
<dbReference type="InterPro" id="IPR001680">
    <property type="entry name" value="WD40_rpt"/>
</dbReference>
<dbReference type="PANTHER" id="PTHR22847:SF637">
    <property type="entry name" value="WD REPEAT DOMAIN 5B"/>
    <property type="match status" value="1"/>
</dbReference>
<evidence type="ECO:0000256" key="2">
    <source>
        <dbReference type="ARBA" id="ARBA00022737"/>
    </source>
</evidence>
<gene>
    <name evidence="5" type="ORF">HKI87_02g14310</name>
</gene>
<dbReference type="SMART" id="SM00320">
    <property type="entry name" value="WD40"/>
    <property type="match status" value="6"/>
</dbReference>
<feature type="region of interest" description="Disordered" evidence="4">
    <location>
        <begin position="107"/>
        <end position="137"/>
    </location>
</feature>
<dbReference type="GO" id="GO:1990234">
    <property type="term" value="C:transferase complex"/>
    <property type="evidence" value="ECO:0007669"/>
    <property type="project" value="UniProtKB-ARBA"/>
</dbReference>
<dbReference type="PROSITE" id="PS50082">
    <property type="entry name" value="WD_REPEATS_2"/>
    <property type="match status" value="4"/>
</dbReference>
<accession>A0AAX4P144</accession>